<feature type="transmembrane region" description="Helical" evidence="1">
    <location>
        <begin position="26"/>
        <end position="47"/>
    </location>
</feature>
<keyword evidence="1" id="KW-0812">Transmembrane</keyword>
<evidence type="ECO:0000313" key="2">
    <source>
        <dbReference type="EnsemblMetazoa" id="AFAF012030-PA"/>
    </source>
</evidence>
<accession>A0A182QKF2</accession>
<evidence type="ECO:0000313" key="3">
    <source>
        <dbReference type="Proteomes" id="UP000075886"/>
    </source>
</evidence>
<name>A0A182QKF2_9DIPT</name>
<organism evidence="2 3">
    <name type="scientific">Anopheles farauti</name>
    <dbReference type="NCBI Taxonomy" id="69004"/>
    <lineage>
        <taxon>Eukaryota</taxon>
        <taxon>Metazoa</taxon>
        <taxon>Ecdysozoa</taxon>
        <taxon>Arthropoda</taxon>
        <taxon>Hexapoda</taxon>
        <taxon>Insecta</taxon>
        <taxon>Pterygota</taxon>
        <taxon>Neoptera</taxon>
        <taxon>Endopterygota</taxon>
        <taxon>Diptera</taxon>
        <taxon>Nematocera</taxon>
        <taxon>Culicoidea</taxon>
        <taxon>Culicidae</taxon>
        <taxon>Anophelinae</taxon>
        <taxon>Anopheles</taxon>
    </lineage>
</organism>
<protein>
    <submittedName>
        <fullName evidence="2">Uncharacterized protein</fullName>
    </submittedName>
</protein>
<dbReference type="AlphaFoldDB" id="A0A182QKF2"/>
<dbReference type="EMBL" id="AXCN02001304">
    <property type="status" value="NOT_ANNOTATED_CDS"/>
    <property type="molecule type" value="Genomic_DNA"/>
</dbReference>
<evidence type="ECO:0000256" key="1">
    <source>
        <dbReference type="SAM" id="Phobius"/>
    </source>
</evidence>
<dbReference type="Proteomes" id="UP000075886">
    <property type="component" value="Unassembled WGS sequence"/>
</dbReference>
<keyword evidence="1" id="KW-1133">Transmembrane helix</keyword>
<dbReference type="EnsemblMetazoa" id="AFAF012030-RA">
    <property type="protein sequence ID" value="AFAF012030-PA"/>
    <property type="gene ID" value="AFAF012030"/>
</dbReference>
<reference evidence="2" key="2">
    <citation type="submission" date="2020-05" db="UniProtKB">
        <authorList>
            <consortium name="EnsemblMetazoa"/>
        </authorList>
    </citation>
    <scope>IDENTIFICATION</scope>
    <source>
        <strain evidence="2">FAR1</strain>
    </source>
</reference>
<keyword evidence="3" id="KW-1185">Reference proteome</keyword>
<reference evidence="3" key="1">
    <citation type="submission" date="2014-01" db="EMBL/GenBank/DDBJ databases">
        <title>The Genome Sequence of Anopheles farauti FAR1 (V2).</title>
        <authorList>
            <consortium name="The Broad Institute Genomics Platform"/>
            <person name="Neafsey D.E."/>
            <person name="Besansky N."/>
            <person name="Howell P."/>
            <person name="Walton C."/>
            <person name="Young S.K."/>
            <person name="Zeng Q."/>
            <person name="Gargeya S."/>
            <person name="Fitzgerald M."/>
            <person name="Haas B."/>
            <person name="Abouelleil A."/>
            <person name="Allen A.W."/>
            <person name="Alvarado L."/>
            <person name="Arachchi H.M."/>
            <person name="Berlin A.M."/>
            <person name="Chapman S.B."/>
            <person name="Gainer-Dewar J."/>
            <person name="Goldberg J."/>
            <person name="Griggs A."/>
            <person name="Gujja S."/>
            <person name="Hansen M."/>
            <person name="Howarth C."/>
            <person name="Imamovic A."/>
            <person name="Ireland A."/>
            <person name="Larimer J."/>
            <person name="McCowan C."/>
            <person name="Murphy C."/>
            <person name="Pearson M."/>
            <person name="Poon T.W."/>
            <person name="Priest M."/>
            <person name="Roberts A."/>
            <person name="Saif S."/>
            <person name="Shea T."/>
            <person name="Sisk P."/>
            <person name="Sykes S."/>
            <person name="Wortman J."/>
            <person name="Nusbaum C."/>
            <person name="Birren B."/>
        </authorList>
    </citation>
    <scope>NUCLEOTIDE SEQUENCE [LARGE SCALE GENOMIC DNA]</scope>
    <source>
        <strain evidence="3">FAR1</strain>
    </source>
</reference>
<sequence length="139" mass="14807">MALVAWCHRAANFAPGRQLRSPDEPAVIVVLLLLLFGAPAVVVNVVISQSGAGGGRKEMSITGGVHPPKGVQIPGPGLGTNRQINHSVEKFCRKLALHGMCLKDMATSFPALSYLTVRHAGYRDVTLSRSKKPSSSFSF</sequence>
<proteinExistence type="predicted"/>
<keyword evidence="1" id="KW-0472">Membrane</keyword>
<dbReference type="VEuPathDB" id="VectorBase:AFAF012030"/>